<comment type="caution">
    <text evidence="1">The sequence shown here is derived from an EMBL/GenBank/DDBJ whole genome shotgun (WGS) entry which is preliminary data.</text>
</comment>
<reference evidence="1 2" key="1">
    <citation type="journal article" date="2023" name="Plants (Basel)">
        <title>Bridging the Gap: Combining Genomics and Transcriptomics Approaches to Understand Stylosanthes scabra, an Orphan Legume from the Brazilian Caatinga.</title>
        <authorList>
            <person name="Ferreira-Neto J.R.C."/>
            <person name="da Silva M.D."/>
            <person name="Binneck E."/>
            <person name="de Melo N.F."/>
            <person name="da Silva R.H."/>
            <person name="de Melo A.L.T.M."/>
            <person name="Pandolfi V."/>
            <person name="Bustamante F.O."/>
            <person name="Brasileiro-Vidal A.C."/>
            <person name="Benko-Iseppon A.M."/>
        </authorList>
    </citation>
    <scope>NUCLEOTIDE SEQUENCE [LARGE SCALE GENOMIC DNA]</scope>
    <source>
        <tissue evidence="1">Leaves</tissue>
    </source>
</reference>
<accession>A0ABU6U5Z1</accession>
<evidence type="ECO:0000313" key="1">
    <source>
        <dbReference type="EMBL" id="MED6156055.1"/>
    </source>
</evidence>
<organism evidence="1 2">
    <name type="scientific">Stylosanthes scabra</name>
    <dbReference type="NCBI Taxonomy" id="79078"/>
    <lineage>
        <taxon>Eukaryota</taxon>
        <taxon>Viridiplantae</taxon>
        <taxon>Streptophyta</taxon>
        <taxon>Embryophyta</taxon>
        <taxon>Tracheophyta</taxon>
        <taxon>Spermatophyta</taxon>
        <taxon>Magnoliopsida</taxon>
        <taxon>eudicotyledons</taxon>
        <taxon>Gunneridae</taxon>
        <taxon>Pentapetalae</taxon>
        <taxon>rosids</taxon>
        <taxon>fabids</taxon>
        <taxon>Fabales</taxon>
        <taxon>Fabaceae</taxon>
        <taxon>Papilionoideae</taxon>
        <taxon>50 kb inversion clade</taxon>
        <taxon>dalbergioids sensu lato</taxon>
        <taxon>Dalbergieae</taxon>
        <taxon>Pterocarpus clade</taxon>
        <taxon>Stylosanthes</taxon>
    </lineage>
</organism>
<name>A0ABU6U5Z1_9FABA</name>
<dbReference type="Proteomes" id="UP001341840">
    <property type="component" value="Unassembled WGS sequence"/>
</dbReference>
<evidence type="ECO:0000313" key="2">
    <source>
        <dbReference type="Proteomes" id="UP001341840"/>
    </source>
</evidence>
<keyword evidence="2" id="KW-1185">Reference proteome</keyword>
<proteinExistence type="predicted"/>
<protein>
    <submittedName>
        <fullName evidence="1">Uncharacterized protein</fullName>
    </submittedName>
</protein>
<dbReference type="EMBL" id="JASCZI010120856">
    <property type="protein sequence ID" value="MED6156055.1"/>
    <property type="molecule type" value="Genomic_DNA"/>
</dbReference>
<gene>
    <name evidence="1" type="ORF">PIB30_011255</name>
</gene>
<sequence>MAAHLPGGSGVVSSVSGPPLIYLAAHPLGDQPRVMPWFRWQLSRWGVSLGRCRRVWFTAHIFGSLSAGGPAQGALGDQSGEVPWCLFRPLIYLTAHPLGGQPRVVP</sequence>